<reference evidence="5 6" key="2">
    <citation type="submission" date="2019-03" db="EMBL/GenBank/DDBJ databases">
        <title>Genomic Encyclopedia of Type Strains, Phase IV (KMG-IV): sequencing the most valuable type-strain genomes for metagenomic binning, comparative biology and taxonomic classification.</title>
        <authorList>
            <person name="Goeker M."/>
        </authorList>
    </citation>
    <scope>NUCLEOTIDE SEQUENCE [LARGE SCALE GENOMIC DNA]</scope>
    <source>
        <strain evidence="5 6">DSM 103426</strain>
    </source>
</reference>
<sequence length="339" mass="37412">MNAKKVIIDCDPGIDDALALMLALCSPELEVLGITVVSGNVPAKKGVANAKKVLHWMNRPDIPVYLGEELPLVRPYVDAMDTHGEDGLGESNYPEITNQIMDESGVEFLTHTLKNAAQTNDPVSIIALGPLTNLAKVIQEDPQSLAGLGELISMGGSYQSHGNCSPVAEYNYWCDPHAAEIVYRAFEDLPVCQDKKIHMVGLDVTRKIVLTPNILEYMCYVNPQIGERIRKITRFYFDFHWKQEGVIGCVINDPLAVAYFVDRTLCSGIDACTRIATDGLCIGQSVVDGFDFWHGHKNSHVLTKTSPLAFMQMFFDRVLGVHPKVSCSVLEQIMKGDSQ</sequence>
<dbReference type="InterPro" id="IPR036452">
    <property type="entry name" value="Ribo_hydro-like"/>
</dbReference>
<evidence type="ECO:0000256" key="1">
    <source>
        <dbReference type="ARBA" id="ARBA00022801"/>
    </source>
</evidence>
<dbReference type="EMBL" id="SLZV01000004">
    <property type="protein sequence ID" value="TCS69257.1"/>
    <property type="molecule type" value="Genomic_DNA"/>
</dbReference>
<dbReference type="GO" id="GO:0008477">
    <property type="term" value="F:purine nucleosidase activity"/>
    <property type="evidence" value="ECO:0007669"/>
    <property type="project" value="TreeGrafter"/>
</dbReference>
<dbReference type="InterPro" id="IPR001910">
    <property type="entry name" value="Inosine/uridine_hydrolase_dom"/>
</dbReference>
<gene>
    <name evidence="4" type="primary">uRH</name>
    <name evidence="5" type="ORF">EDD74_10412</name>
    <name evidence="4" type="ORF">FAEUMB_27490</name>
</gene>
<protein>
    <submittedName>
        <fullName evidence="4">Inosine-uridine preferring nucleoside hydrolase</fullName>
    </submittedName>
    <submittedName>
        <fullName evidence="5">Purine nucleosidase</fullName>
    </submittedName>
</protein>
<dbReference type="SUPFAM" id="SSF53590">
    <property type="entry name" value="Nucleoside hydrolase"/>
    <property type="match status" value="1"/>
</dbReference>
<keyword evidence="1 4" id="KW-0378">Hydrolase</keyword>
<dbReference type="Gene3D" id="3.90.245.10">
    <property type="entry name" value="Ribonucleoside hydrolase-like"/>
    <property type="match status" value="1"/>
</dbReference>
<reference evidence="4 7" key="1">
    <citation type="journal article" date="2018" name="Int. J. Syst. Evol. Microbiol.">
        <title>Draft Genome Sequence of Faecalimonas umbilicata JCM 30896T, an Acetate-Producing Bacterium Isolated from Human Feces.</title>
        <authorList>
            <person name="Sakamoto M."/>
            <person name="Ikeyama N."/>
            <person name="Yuki M."/>
            <person name="Ohkuma M."/>
        </authorList>
    </citation>
    <scope>NUCLEOTIDE SEQUENCE [LARGE SCALE GENOMIC DNA]</scope>
    <source>
        <strain evidence="4 7">EGH7</strain>
    </source>
</reference>
<dbReference type="PANTHER" id="PTHR12304:SF4">
    <property type="entry name" value="URIDINE NUCLEOSIDASE"/>
    <property type="match status" value="1"/>
</dbReference>
<dbReference type="GO" id="GO:0006152">
    <property type="term" value="P:purine nucleoside catabolic process"/>
    <property type="evidence" value="ECO:0007669"/>
    <property type="project" value="TreeGrafter"/>
</dbReference>
<dbReference type="InterPro" id="IPR023186">
    <property type="entry name" value="IUNH"/>
</dbReference>
<evidence type="ECO:0000313" key="5">
    <source>
        <dbReference type="EMBL" id="TCS69257.1"/>
    </source>
</evidence>
<evidence type="ECO:0000259" key="3">
    <source>
        <dbReference type="Pfam" id="PF01156"/>
    </source>
</evidence>
<keyword evidence="2" id="KW-0326">Glycosidase</keyword>
<dbReference type="EMBL" id="BHEO01000008">
    <property type="protein sequence ID" value="GBU06208.1"/>
    <property type="molecule type" value="Genomic_DNA"/>
</dbReference>
<dbReference type="AlphaFoldDB" id="A0A4V6NYP7"/>
<accession>A0A4V6NYP7</accession>
<comment type="caution">
    <text evidence="5">The sequence shown here is derived from an EMBL/GenBank/DDBJ whole genome shotgun (WGS) entry which is preliminary data.</text>
</comment>
<evidence type="ECO:0000313" key="7">
    <source>
        <dbReference type="Proteomes" id="UP000702954"/>
    </source>
</evidence>
<dbReference type="PANTHER" id="PTHR12304">
    <property type="entry name" value="INOSINE-URIDINE PREFERRING NUCLEOSIDE HYDROLASE"/>
    <property type="match status" value="1"/>
</dbReference>
<dbReference type="Proteomes" id="UP000702954">
    <property type="component" value="Unassembled WGS sequence"/>
</dbReference>
<evidence type="ECO:0000313" key="6">
    <source>
        <dbReference type="Proteomes" id="UP000294613"/>
    </source>
</evidence>
<feature type="domain" description="Inosine/uridine-preferring nucleoside hydrolase" evidence="3">
    <location>
        <begin position="6"/>
        <end position="311"/>
    </location>
</feature>
<dbReference type="Proteomes" id="UP000294613">
    <property type="component" value="Unassembled WGS sequence"/>
</dbReference>
<dbReference type="GO" id="GO:0005829">
    <property type="term" value="C:cytosol"/>
    <property type="evidence" value="ECO:0007669"/>
    <property type="project" value="TreeGrafter"/>
</dbReference>
<name>A0A4V6NYP7_9FIRM</name>
<organism evidence="5 6">
    <name type="scientific">Faecalimonas umbilicata</name>
    <dbReference type="NCBI Taxonomy" id="1912855"/>
    <lineage>
        <taxon>Bacteria</taxon>
        <taxon>Bacillati</taxon>
        <taxon>Bacillota</taxon>
        <taxon>Clostridia</taxon>
        <taxon>Lachnospirales</taxon>
        <taxon>Lachnospiraceae</taxon>
        <taxon>Faecalimonas</taxon>
    </lineage>
</organism>
<dbReference type="Pfam" id="PF01156">
    <property type="entry name" value="IU_nuc_hydro"/>
    <property type="match status" value="1"/>
</dbReference>
<evidence type="ECO:0000256" key="2">
    <source>
        <dbReference type="ARBA" id="ARBA00023295"/>
    </source>
</evidence>
<dbReference type="RefSeq" id="WP_116442245.1">
    <property type="nucleotide sequence ID" value="NZ_BHEO01000008.1"/>
</dbReference>
<evidence type="ECO:0000313" key="4">
    <source>
        <dbReference type="EMBL" id="GBU06208.1"/>
    </source>
</evidence>
<dbReference type="CDD" id="cd02653">
    <property type="entry name" value="nuc_hydro_3"/>
    <property type="match status" value="1"/>
</dbReference>
<proteinExistence type="predicted"/>
<keyword evidence="7" id="KW-1185">Reference proteome</keyword>